<dbReference type="CDD" id="cd02980">
    <property type="entry name" value="TRX_Fd_family"/>
    <property type="match status" value="1"/>
</dbReference>
<proteinExistence type="predicted"/>
<name>A0A977PZ27_9CYAN</name>
<reference evidence="1" key="1">
    <citation type="submission" date="2021-04" db="EMBL/GenBank/DDBJ databases">
        <title>Genome sequence of Woronichinia naegeliana from Washington state freshwater lake bloom.</title>
        <authorList>
            <person name="Dreher T.W."/>
        </authorList>
    </citation>
    <scope>NUCLEOTIDE SEQUENCE</scope>
    <source>
        <strain evidence="1">WA131</strain>
    </source>
</reference>
<dbReference type="InterPro" id="IPR036249">
    <property type="entry name" value="Thioredoxin-like_sf"/>
</dbReference>
<sequence>MSPNFAATVTGLGLAKIERHIFLCCDQTKPKCCDKLASLESWDYLKRRLTELHLDKPSENQPHCVFRTKANCLRVCLEGPILLVYPDGVWYRNATPEVIERILQEHIIGNKVVEDYAFLRHPLPINNTSESEGSEI</sequence>
<dbReference type="EMBL" id="CP073041">
    <property type="protein sequence ID" value="UXE63070.1"/>
    <property type="molecule type" value="Genomic_DNA"/>
</dbReference>
<evidence type="ECO:0000313" key="1">
    <source>
        <dbReference type="EMBL" id="UXE63070.1"/>
    </source>
</evidence>
<dbReference type="KEGG" id="wna:KA717_10590"/>
<dbReference type="Gene3D" id="3.40.30.10">
    <property type="entry name" value="Glutaredoxin"/>
    <property type="match status" value="1"/>
</dbReference>
<protein>
    <submittedName>
        <fullName evidence="1">Ferredoxin</fullName>
    </submittedName>
</protein>
<dbReference type="SUPFAM" id="SSF52833">
    <property type="entry name" value="Thioredoxin-like"/>
    <property type="match status" value="1"/>
</dbReference>
<dbReference type="Proteomes" id="UP001065613">
    <property type="component" value="Chromosome"/>
</dbReference>
<dbReference type="AlphaFoldDB" id="A0A977PZ27"/>
<accession>A0A977PZ27</accession>
<organism evidence="1">
    <name type="scientific">Woronichinia naegeliana WA131</name>
    <dbReference type="NCBI Taxonomy" id="2824559"/>
    <lineage>
        <taxon>Bacteria</taxon>
        <taxon>Bacillati</taxon>
        <taxon>Cyanobacteriota</taxon>
        <taxon>Cyanophyceae</taxon>
        <taxon>Synechococcales</taxon>
        <taxon>Coelosphaeriaceae</taxon>
        <taxon>Woronichinia</taxon>
    </lineage>
</organism>
<gene>
    <name evidence="1" type="ORF">KA717_10590</name>
</gene>